<organism evidence="1 2">
    <name type="scientific">Brachionus plicatilis</name>
    <name type="common">Marine rotifer</name>
    <name type="synonym">Brachionus muelleri</name>
    <dbReference type="NCBI Taxonomy" id="10195"/>
    <lineage>
        <taxon>Eukaryota</taxon>
        <taxon>Metazoa</taxon>
        <taxon>Spiralia</taxon>
        <taxon>Gnathifera</taxon>
        <taxon>Rotifera</taxon>
        <taxon>Eurotatoria</taxon>
        <taxon>Monogononta</taxon>
        <taxon>Pseudotrocha</taxon>
        <taxon>Ploima</taxon>
        <taxon>Brachionidae</taxon>
        <taxon>Brachionus</taxon>
    </lineage>
</organism>
<keyword evidence="2" id="KW-1185">Reference proteome</keyword>
<dbReference type="AlphaFoldDB" id="A0A3M7PN46"/>
<sequence>MKLSQLFLAIKTDIQISEDFSEYKSNLASSFLKMKHSGQIIQFARRLVKIHLRLEDDIDV</sequence>
<comment type="caution">
    <text evidence="1">The sequence shown here is derived from an EMBL/GenBank/DDBJ whole genome shotgun (WGS) entry which is preliminary data.</text>
</comment>
<dbReference type="Proteomes" id="UP000276133">
    <property type="component" value="Unassembled WGS sequence"/>
</dbReference>
<evidence type="ECO:0000313" key="1">
    <source>
        <dbReference type="EMBL" id="RNA00161.1"/>
    </source>
</evidence>
<dbReference type="EMBL" id="REGN01009882">
    <property type="protein sequence ID" value="RNA00161.1"/>
    <property type="molecule type" value="Genomic_DNA"/>
</dbReference>
<name>A0A3M7PN46_BRAPC</name>
<protein>
    <submittedName>
        <fullName evidence="1">Uncharacterized protein</fullName>
    </submittedName>
</protein>
<gene>
    <name evidence="1" type="ORF">BpHYR1_008592</name>
</gene>
<proteinExistence type="predicted"/>
<accession>A0A3M7PN46</accession>
<evidence type="ECO:0000313" key="2">
    <source>
        <dbReference type="Proteomes" id="UP000276133"/>
    </source>
</evidence>
<reference evidence="1 2" key="1">
    <citation type="journal article" date="2018" name="Sci. Rep.">
        <title>Genomic signatures of local adaptation to the degree of environmental predictability in rotifers.</title>
        <authorList>
            <person name="Franch-Gras L."/>
            <person name="Hahn C."/>
            <person name="Garcia-Roger E.M."/>
            <person name="Carmona M.J."/>
            <person name="Serra M."/>
            <person name="Gomez A."/>
        </authorList>
    </citation>
    <scope>NUCLEOTIDE SEQUENCE [LARGE SCALE GENOMIC DNA]</scope>
    <source>
        <strain evidence="1">HYR1</strain>
    </source>
</reference>